<evidence type="ECO:0000256" key="6">
    <source>
        <dbReference type="ARBA" id="ARBA00022989"/>
    </source>
</evidence>
<dbReference type="InterPro" id="IPR005548">
    <property type="entry name" value="Cell_div_FtsQ/DivIB_C"/>
</dbReference>
<keyword evidence="7 9" id="KW-0472">Membrane</keyword>
<dbReference type="InterPro" id="IPR013685">
    <property type="entry name" value="POTRA_FtsQ_type"/>
</dbReference>
<evidence type="ECO:0000256" key="5">
    <source>
        <dbReference type="ARBA" id="ARBA00022692"/>
    </source>
</evidence>
<keyword evidence="10" id="KW-0175">Coiled coil</keyword>
<comment type="caution">
    <text evidence="12">The sequence shown here is derived from an EMBL/GenBank/DDBJ whole genome shotgun (WGS) entry which is preliminary data.</text>
</comment>
<keyword evidence="4 9" id="KW-0132">Cell division</keyword>
<dbReference type="Gene3D" id="3.10.20.310">
    <property type="entry name" value="membrane protein fhac"/>
    <property type="match status" value="1"/>
</dbReference>
<sequence>MFAMRRRGRVYYGLGGAAASDPDAAGVLPRPVRRAFRLAVSLANGRVTIPRFAGIAAAMSLFAATGLYGMVLGGHTGAVAEATTSAIGFSIDNVKVSGNLQTSEIDILQQLGLDGSSSVVFLSAASARERLISLPWVENAEVRKVYPSTVEIKLFERTAYGIWQHGDELSLIEKDGKVIAPLRDNKFASLPLFVGDGAQLEAAAFAEQLSNWPDVQARIKAYICVGGRRWDLRMDNGVVVRLPEENIARAMHTLSTLEQDQQVLERDIETVDLRLPDRTTIQLTEGAAARRDKAVADRAKMLKKLMEKGA</sequence>
<evidence type="ECO:0000256" key="2">
    <source>
        <dbReference type="ARBA" id="ARBA00022475"/>
    </source>
</evidence>
<evidence type="ECO:0000256" key="4">
    <source>
        <dbReference type="ARBA" id="ARBA00022618"/>
    </source>
</evidence>
<comment type="similarity">
    <text evidence="9">Belongs to the FtsQ/DivIB family. FtsQ subfamily.</text>
</comment>
<evidence type="ECO:0000256" key="1">
    <source>
        <dbReference type="ARBA" id="ARBA00004370"/>
    </source>
</evidence>
<proteinExistence type="inferred from homology"/>
<dbReference type="InterPro" id="IPR045335">
    <property type="entry name" value="FtsQ_C_sf"/>
</dbReference>
<accession>A0ABV2IUT2</accession>
<keyword evidence="13" id="KW-1185">Reference proteome</keyword>
<dbReference type="PANTHER" id="PTHR35851">
    <property type="entry name" value="CELL DIVISION PROTEIN FTSQ"/>
    <property type="match status" value="1"/>
</dbReference>
<name>A0ABV2IUT2_9HYPH</name>
<reference evidence="12 13" key="1">
    <citation type="submission" date="2024-06" db="EMBL/GenBank/DDBJ databases">
        <title>Genomic Encyclopedia of Type Strains, Phase IV (KMG-IV): sequencing the most valuable type-strain genomes for metagenomic binning, comparative biology and taxonomic classification.</title>
        <authorList>
            <person name="Goeker M."/>
        </authorList>
    </citation>
    <scope>NUCLEOTIDE SEQUENCE [LARGE SCALE GENOMIC DNA]</scope>
    <source>
        <strain evidence="12 13">DSM 29780</strain>
    </source>
</reference>
<dbReference type="Proteomes" id="UP001549047">
    <property type="component" value="Unassembled WGS sequence"/>
</dbReference>
<dbReference type="InterPro" id="IPR034746">
    <property type="entry name" value="POTRA"/>
</dbReference>
<dbReference type="Gene3D" id="3.40.50.11690">
    <property type="entry name" value="Cell division protein FtsQ/DivIB"/>
    <property type="match status" value="1"/>
</dbReference>
<comment type="function">
    <text evidence="9">Essential cell division protein.</text>
</comment>
<evidence type="ECO:0000256" key="7">
    <source>
        <dbReference type="ARBA" id="ARBA00023136"/>
    </source>
</evidence>
<dbReference type="PROSITE" id="PS51779">
    <property type="entry name" value="POTRA"/>
    <property type="match status" value="1"/>
</dbReference>
<dbReference type="HAMAP" id="MF_00911">
    <property type="entry name" value="FtsQ_subfam"/>
    <property type="match status" value="1"/>
</dbReference>
<evidence type="ECO:0000313" key="12">
    <source>
        <dbReference type="EMBL" id="MET3612123.1"/>
    </source>
</evidence>
<dbReference type="Pfam" id="PF08478">
    <property type="entry name" value="POTRA_1"/>
    <property type="match status" value="1"/>
</dbReference>
<protein>
    <recommendedName>
        <fullName evidence="9">Cell division protein FtsQ</fullName>
    </recommendedName>
</protein>
<evidence type="ECO:0000256" key="3">
    <source>
        <dbReference type="ARBA" id="ARBA00022519"/>
    </source>
</evidence>
<keyword evidence="5 9" id="KW-0812">Transmembrane</keyword>
<evidence type="ECO:0000256" key="9">
    <source>
        <dbReference type="HAMAP-Rule" id="MF_00911"/>
    </source>
</evidence>
<keyword evidence="3 9" id="KW-0997">Cell inner membrane</keyword>
<feature type="transmembrane region" description="Helical" evidence="9">
    <location>
        <begin position="52"/>
        <end position="71"/>
    </location>
</feature>
<dbReference type="GO" id="GO:0051301">
    <property type="term" value="P:cell division"/>
    <property type="evidence" value="ECO:0007669"/>
    <property type="project" value="UniProtKB-KW"/>
</dbReference>
<evidence type="ECO:0000259" key="11">
    <source>
        <dbReference type="PROSITE" id="PS51779"/>
    </source>
</evidence>
<feature type="domain" description="POTRA" evidence="11">
    <location>
        <begin position="89"/>
        <end position="157"/>
    </location>
</feature>
<dbReference type="InterPro" id="IPR026579">
    <property type="entry name" value="FtsQ"/>
</dbReference>
<keyword evidence="2 9" id="KW-1003">Cell membrane</keyword>
<evidence type="ECO:0000313" key="13">
    <source>
        <dbReference type="Proteomes" id="UP001549047"/>
    </source>
</evidence>
<dbReference type="EMBL" id="JBEPMB010000001">
    <property type="protein sequence ID" value="MET3612123.1"/>
    <property type="molecule type" value="Genomic_DNA"/>
</dbReference>
<organism evidence="12 13">
    <name type="scientific">Rhizobium aquaticum</name>
    <dbReference type="NCBI Taxonomy" id="1549636"/>
    <lineage>
        <taxon>Bacteria</taxon>
        <taxon>Pseudomonadati</taxon>
        <taxon>Pseudomonadota</taxon>
        <taxon>Alphaproteobacteria</taxon>
        <taxon>Hyphomicrobiales</taxon>
        <taxon>Rhizobiaceae</taxon>
        <taxon>Rhizobium/Agrobacterium group</taxon>
        <taxon>Rhizobium</taxon>
    </lineage>
</organism>
<evidence type="ECO:0000256" key="8">
    <source>
        <dbReference type="ARBA" id="ARBA00023306"/>
    </source>
</evidence>
<keyword evidence="6 9" id="KW-1133">Transmembrane helix</keyword>
<comment type="subcellular location">
    <subcellularLocation>
        <location evidence="9">Cell inner membrane</location>
        <topology evidence="9">Single-pass type II membrane protein</topology>
    </subcellularLocation>
    <subcellularLocation>
        <location evidence="1">Membrane</location>
    </subcellularLocation>
    <text evidence="9">Localizes to the division septum.</text>
</comment>
<keyword evidence="8 9" id="KW-0131">Cell cycle</keyword>
<dbReference type="Pfam" id="PF03799">
    <property type="entry name" value="FtsQ_DivIB_C"/>
    <property type="match status" value="1"/>
</dbReference>
<gene>
    <name evidence="9" type="primary">ftsQ</name>
    <name evidence="12" type="ORF">ABID16_000428</name>
</gene>
<feature type="coiled-coil region" evidence="10">
    <location>
        <begin position="247"/>
        <end position="274"/>
    </location>
</feature>
<dbReference type="PANTHER" id="PTHR35851:SF1">
    <property type="entry name" value="CELL DIVISION PROTEIN FTSQ"/>
    <property type="match status" value="1"/>
</dbReference>
<evidence type="ECO:0000256" key="10">
    <source>
        <dbReference type="SAM" id="Coils"/>
    </source>
</evidence>